<dbReference type="RefSeq" id="XP_069198881.1">
    <property type="nucleotide sequence ID" value="XM_069342379.1"/>
</dbReference>
<protein>
    <submittedName>
        <fullName evidence="2">Uncharacterized protein</fullName>
    </submittedName>
</protein>
<feature type="region of interest" description="Disordered" evidence="1">
    <location>
        <begin position="281"/>
        <end position="304"/>
    </location>
</feature>
<dbReference type="Proteomes" id="UP001562354">
    <property type="component" value="Unassembled WGS sequence"/>
</dbReference>
<sequence length="468" mass="51709">MLPEGESGRTMSKSAETALSLPSRSSSLRQPSHSRVHTVDYHATDYNNYSKAFSEVTAYDNKITPSSTTVLSSLSRSNSTRQIESFGSKLLNAISGGARGPPAAAGLARTKSFHQRAKSLASFVPSLSPSAIEGDSTRKGRPFTPLFSSNSTGRLSIDRLDEDVEDEDREYYNPIMEYKPALTGGDRPSRISNHTENKPQPPPPSQPKKFSWFGGLKQQQPRDTAPTQDQSSADPDLMSPATTLLFPHGALDPEDPASFANLLRNAETLITRLQTAYRQQEQELKTARQEREASAEEAEEADTRARHLKLQLDEMGKKANEQRKSCEIISQELASEKQRRAEESDASSTHLTPKRRPYRDSAGSASTMSSIASDSGFESDYYQDTETDTTAESIASRPMSPVFEPKRWDLPAQPTLRPASRGSSIQGTSCNVDVRVWTYMKEEKNRLENRVKELEGIVDGCLDLVSHA</sequence>
<feature type="compositionally biased region" description="Polar residues" evidence="1">
    <location>
        <begin position="217"/>
        <end position="233"/>
    </location>
</feature>
<feature type="compositionally biased region" description="Low complexity" evidence="1">
    <location>
        <begin position="19"/>
        <end position="33"/>
    </location>
</feature>
<dbReference type="EMBL" id="JBFMKM010000012">
    <property type="protein sequence ID" value="KAL1302605.1"/>
    <property type="molecule type" value="Genomic_DNA"/>
</dbReference>
<feature type="compositionally biased region" description="Acidic residues" evidence="1">
    <location>
        <begin position="160"/>
        <end position="169"/>
    </location>
</feature>
<feature type="region of interest" description="Disordered" evidence="1">
    <location>
        <begin position="333"/>
        <end position="409"/>
    </location>
</feature>
<feature type="region of interest" description="Disordered" evidence="1">
    <location>
        <begin position="127"/>
        <end position="252"/>
    </location>
</feature>
<feature type="compositionally biased region" description="Basic and acidic residues" evidence="1">
    <location>
        <begin position="187"/>
        <end position="197"/>
    </location>
</feature>
<feature type="compositionally biased region" description="Basic and acidic residues" evidence="1">
    <location>
        <begin position="334"/>
        <end position="343"/>
    </location>
</feature>
<feature type="region of interest" description="Disordered" evidence="1">
    <location>
        <begin position="1"/>
        <end position="36"/>
    </location>
</feature>
<evidence type="ECO:0000313" key="2">
    <source>
        <dbReference type="EMBL" id="KAL1302605.1"/>
    </source>
</evidence>
<gene>
    <name evidence="2" type="ORF">AAFC00_002980</name>
</gene>
<reference evidence="2 3" key="1">
    <citation type="submission" date="2024-07" db="EMBL/GenBank/DDBJ databases">
        <title>Draft sequence of the Neodothiora populina.</title>
        <authorList>
            <person name="Drown D.D."/>
            <person name="Schuette U.S."/>
            <person name="Buechlein A.B."/>
            <person name="Rusch D.R."/>
            <person name="Winton L.W."/>
            <person name="Adams G.A."/>
        </authorList>
    </citation>
    <scope>NUCLEOTIDE SEQUENCE [LARGE SCALE GENOMIC DNA]</scope>
    <source>
        <strain evidence="2 3">CPC 39397</strain>
    </source>
</reference>
<proteinExistence type="predicted"/>
<organism evidence="2 3">
    <name type="scientific">Neodothiora populina</name>
    <dbReference type="NCBI Taxonomy" id="2781224"/>
    <lineage>
        <taxon>Eukaryota</taxon>
        <taxon>Fungi</taxon>
        <taxon>Dikarya</taxon>
        <taxon>Ascomycota</taxon>
        <taxon>Pezizomycotina</taxon>
        <taxon>Dothideomycetes</taxon>
        <taxon>Dothideomycetidae</taxon>
        <taxon>Dothideales</taxon>
        <taxon>Dothioraceae</taxon>
        <taxon>Neodothiora</taxon>
    </lineage>
</organism>
<feature type="compositionally biased region" description="Basic and acidic residues" evidence="1">
    <location>
        <begin position="281"/>
        <end position="294"/>
    </location>
</feature>
<feature type="compositionally biased region" description="Low complexity" evidence="1">
    <location>
        <begin position="361"/>
        <end position="375"/>
    </location>
</feature>
<evidence type="ECO:0000256" key="1">
    <source>
        <dbReference type="SAM" id="MobiDB-lite"/>
    </source>
</evidence>
<evidence type="ECO:0000313" key="3">
    <source>
        <dbReference type="Proteomes" id="UP001562354"/>
    </source>
</evidence>
<keyword evidence="3" id="KW-1185">Reference proteome</keyword>
<accession>A0ABR3PA45</accession>
<comment type="caution">
    <text evidence="2">The sequence shown here is derived from an EMBL/GenBank/DDBJ whole genome shotgun (WGS) entry which is preliminary data.</text>
</comment>
<name>A0ABR3PA45_9PEZI</name>
<dbReference type="GeneID" id="95976682"/>